<dbReference type="Proteomes" id="UP000027135">
    <property type="component" value="Unassembled WGS sequence"/>
</dbReference>
<dbReference type="InParanoid" id="A0A067QYS8"/>
<evidence type="ECO:0000313" key="2">
    <source>
        <dbReference type="Proteomes" id="UP000027135"/>
    </source>
</evidence>
<keyword evidence="2" id="KW-1185">Reference proteome</keyword>
<gene>
    <name evidence="1" type="ORF">L798_13450</name>
</gene>
<dbReference type="AlphaFoldDB" id="A0A067QYS8"/>
<proteinExistence type="predicted"/>
<sequence length="78" mass="8396">MLSHCTLSSPLVPVICRSSGDSVFRTCQAGGRLRKVPLPQPCPQSRCVLSLQHTVPALDSRSRSLGEMLKACQGFSPD</sequence>
<name>A0A067QYS8_ZOONE</name>
<protein>
    <submittedName>
        <fullName evidence="1">Uncharacterized protein</fullName>
    </submittedName>
</protein>
<evidence type="ECO:0000313" key="1">
    <source>
        <dbReference type="EMBL" id="KDR11444.1"/>
    </source>
</evidence>
<dbReference type="EMBL" id="KK853097">
    <property type="protein sequence ID" value="KDR11444.1"/>
    <property type="molecule type" value="Genomic_DNA"/>
</dbReference>
<organism evidence="1 2">
    <name type="scientific">Zootermopsis nevadensis</name>
    <name type="common">Dampwood termite</name>
    <dbReference type="NCBI Taxonomy" id="136037"/>
    <lineage>
        <taxon>Eukaryota</taxon>
        <taxon>Metazoa</taxon>
        <taxon>Ecdysozoa</taxon>
        <taxon>Arthropoda</taxon>
        <taxon>Hexapoda</taxon>
        <taxon>Insecta</taxon>
        <taxon>Pterygota</taxon>
        <taxon>Neoptera</taxon>
        <taxon>Polyneoptera</taxon>
        <taxon>Dictyoptera</taxon>
        <taxon>Blattodea</taxon>
        <taxon>Blattoidea</taxon>
        <taxon>Termitoidae</taxon>
        <taxon>Termopsidae</taxon>
        <taxon>Zootermopsis</taxon>
    </lineage>
</organism>
<reference evidence="1 2" key="1">
    <citation type="journal article" date="2014" name="Nat. Commun.">
        <title>Molecular traces of alternative social organization in a termite genome.</title>
        <authorList>
            <person name="Terrapon N."/>
            <person name="Li C."/>
            <person name="Robertson H.M."/>
            <person name="Ji L."/>
            <person name="Meng X."/>
            <person name="Booth W."/>
            <person name="Chen Z."/>
            <person name="Childers C.P."/>
            <person name="Glastad K.M."/>
            <person name="Gokhale K."/>
            <person name="Gowin J."/>
            <person name="Gronenberg W."/>
            <person name="Hermansen R.A."/>
            <person name="Hu H."/>
            <person name="Hunt B.G."/>
            <person name="Huylmans A.K."/>
            <person name="Khalil S.M."/>
            <person name="Mitchell R.D."/>
            <person name="Munoz-Torres M.C."/>
            <person name="Mustard J.A."/>
            <person name="Pan H."/>
            <person name="Reese J.T."/>
            <person name="Scharf M.E."/>
            <person name="Sun F."/>
            <person name="Vogel H."/>
            <person name="Xiao J."/>
            <person name="Yang W."/>
            <person name="Yang Z."/>
            <person name="Yang Z."/>
            <person name="Zhou J."/>
            <person name="Zhu J."/>
            <person name="Brent C.S."/>
            <person name="Elsik C.G."/>
            <person name="Goodisman M.A."/>
            <person name="Liberles D.A."/>
            <person name="Roe R.M."/>
            <person name="Vargo E.L."/>
            <person name="Vilcinskas A."/>
            <person name="Wang J."/>
            <person name="Bornberg-Bauer E."/>
            <person name="Korb J."/>
            <person name="Zhang G."/>
            <person name="Liebig J."/>
        </authorList>
    </citation>
    <scope>NUCLEOTIDE SEQUENCE [LARGE SCALE GENOMIC DNA]</scope>
    <source>
        <tissue evidence="1">Whole organism</tissue>
    </source>
</reference>
<accession>A0A067QYS8</accession>